<dbReference type="GO" id="GO:0003735">
    <property type="term" value="F:structural constituent of ribosome"/>
    <property type="evidence" value="ECO:0007669"/>
    <property type="project" value="InterPro"/>
</dbReference>
<dbReference type="GO" id="GO:0032543">
    <property type="term" value="P:mitochondrial translation"/>
    <property type="evidence" value="ECO:0007669"/>
    <property type="project" value="InterPro"/>
</dbReference>
<dbReference type="InterPro" id="IPR034596">
    <property type="entry name" value="Ribosomal_mL52"/>
</dbReference>
<evidence type="ECO:0000256" key="8">
    <source>
        <dbReference type="SAM" id="Phobius"/>
    </source>
</evidence>
<dbReference type="PANTHER" id="PTHR21016:SF1">
    <property type="entry name" value="TM2 DOMAIN-CONTAINING PROTEIN 1"/>
    <property type="match status" value="1"/>
</dbReference>
<name>A0A7R8X9T8_9CRUS</name>
<proteinExistence type="inferred from homology"/>
<keyword evidence="7" id="KW-0325">Glycoprotein</keyword>
<feature type="non-terminal residue" evidence="10">
    <location>
        <position position="1"/>
    </location>
</feature>
<sequence length="281" mass="31825">AFSLCSASCVGEKWRLKHKLPKNPTSYGPYVDLADWSFADGRPGALWRNQRNRILQQKQVAEEIYRHMEEIDFAVARHQKLQYEAEEAHQQKVEQKLKPKGELQKKVSSSVAIANRTLEQPDHSDFITLCQNLNMGQYLCLDLSIDPDTQQPRGCTKENVALVNCTAAEGILCTETNSSVFKRPIPCKWTNGHSFETALLLSVFLGMFGVDRFYLGYPAIGILKFCTLGFMFLGQLIDIILIATQVLRPSDGSHYVINYFGPQLEILSSNNMTYKLPQGDW</sequence>
<evidence type="ECO:0000256" key="4">
    <source>
        <dbReference type="ARBA" id="ARBA00022729"/>
    </source>
</evidence>
<evidence type="ECO:0000313" key="11">
    <source>
        <dbReference type="Proteomes" id="UP000677054"/>
    </source>
</evidence>
<keyword evidence="6 8" id="KW-0472">Membrane</keyword>
<dbReference type="PANTHER" id="PTHR21016">
    <property type="entry name" value="BETA-AMYLOID BINDING PROTEIN-RELATED"/>
    <property type="match status" value="1"/>
</dbReference>
<dbReference type="InterPro" id="IPR007829">
    <property type="entry name" value="TM2"/>
</dbReference>
<dbReference type="GO" id="GO:0005762">
    <property type="term" value="C:mitochondrial large ribosomal subunit"/>
    <property type="evidence" value="ECO:0007669"/>
    <property type="project" value="InterPro"/>
</dbReference>
<evidence type="ECO:0000256" key="6">
    <source>
        <dbReference type="ARBA" id="ARBA00023136"/>
    </source>
</evidence>
<evidence type="ECO:0000256" key="5">
    <source>
        <dbReference type="ARBA" id="ARBA00022989"/>
    </source>
</evidence>
<dbReference type="Pfam" id="PF05154">
    <property type="entry name" value="TM2"/>
    <property type="match status" value="1"/>
</dbReference>
<keyword evidence="3 8" id="KW-0812">Transmembrane</keyword>
<gene>
    <name evidence="10" type="ORF">DSTB1V02_LOCUS5528</name>
</gene>
<keyword evidence="5 8" id="KW-1133">Transmembrane helix</keyword>
<comment type="subcellular location">
    <subcellularLocation>
        <location evidence="1">Membrane</location>
        <topology evidence="1">Multi-pass membrane protein</topology>
    </subcellularLocation>
</comment>
<dbReference type="EMBL" id="LR900433">
    <property type="protein sequence ID" value="CAD7245660.1"/>
    <property type="molecule type" value="Genomic_DNA"/>
</dbReference>
<dbReference type="EMBL" id="CAJPEV010000916">
    <property type="protein sequence ID" value="CAG0889492.1"/>
    <property type="molecule type" value="Genomic_DNA"/>
</dbReference>
<dbReference type="AlphaFoldDB" id="A0A7R8X9T8"/>
<protein>
    <recommendedName>
        <fullName evidence="9">TM2 domain-containing protein</fullName>
    </recommendedName>
</protein>
<dbReference type="GO" id="GO:0016020">
    <property type="term" value="C:membrane"/>
    <property type="evidence" value="ECO:0007669"/>
    <property type="project" value="UniProtKB-SubCell"/>
</dbReference>
<dbReference type="Proteomes" id="UP000677054">
    <property type="component" value="Unassembled WGS sequence"/>
</dbReference>
<keyword evidence="11" id="KW-1185">Reference proteome</keyword>
<evidence type="ECO:0000256" key="1">
    <source>
        <dbReference type="ARBA" id="ARBA00004141"/>
    </source>
</evidence>
<accession>A0A7R8X9T8</accession>
<dbReference type="Pfam" id="PF18699">
    <property type="entry name" value="MRPL52"/>
    <property type="match status" value="1"/>
</dbReference>
<organism evidence="10">
    <name type="scientific">Darwinula stevensoni</name>
    <dbReference type="NCBI Taxonomy" id="69355"/>
    <lineage>
        <taxon>Eukaryota</taxon>
        <taxon>Metazoa</taxon>
        <taxon>Ecdysozoa</taxon>
        <taxon>Arthropoda</taxon>
        <taxon>Crustacea</taxon>
        <taxon>Oligostraca</taxon>
        <taxon>Ostracoda</taxon>
        <taxon>Podocopa</taxon>
        <taxon>Podocopida</taxon>
        <taxon>Darwinulocopina</taxon>
        <taxon>Darwinuloidea</taxon>
        <taxon>Darwinulidae</taxon>
        <taxon>Darwinula</taxon>
    </lineage>
</organism>
<reference evidence="10" key="1">
    <citation type="submission" date="2020-11" db="EMBL/GenBank/DDBJ databases">
        <authorList>
            <person name="Tran Van P."/>
        </authorList>
    </citation>
    <scope>NUCLEOTIDE SEQUENCE</scope>
</reference>
<keyword evidence="4" id="KW-0732">Signal</keyword>
<dbReference type="InterPro" id="IPR050932">
    <property type="entry name" value="TM2D1-3-like"/>
</dbReference>
<feature type="transmembrane region" description="Helical" evidence="8">
    <location>
        <begin position="221"/>
        <end position="243"/>
    </location>
</feature>
<evidence type="ECO:0000256" key="2">
    <source>
        <dbReference type="ARBA" id="ARBA00008284"/>
    </source>
</evidence>
<evidence type="ECO:0000256" key="7">
    <source>
        <dbReference type="ARBA" id="ARBA00023180"/>
    </source>
</evidence>
<evidence type="ECO:0000313" key="10">
    <source>
        <dbReference type="EMBL" id="CAD7245660.1"/>
    </source>
</evidence>
<dbReference type="OrthoDB" id="5804096at2759"/>
<comment type="similarity">
    <text evidence="2">Belongs to the TM2 family.</text>
</comment>
<evidence type="ECO:0000256" key="3">
    <source>
        <dbReference type="ARBA" id="ARBA00022692"/>
    </source>
</evidence>
<feature type="domain" description="TM2" evidence="9">
    <location>
        <begin position="192"/>
        <end position="240"/>
    </location>
</feature>
<evidence type="ECO:0000259" key="9">
    <source>
        <dbReference type="Pfam" id="PF05154"/>
    </source>
</evidence>